<gene>
    <name evidence="4" type="ORF">KFL_000170420</name>
</gene>
<dbReference type="PANTHER" id="PTHR42748">
    <property type="entry name" value="NITROGEN METABOLITE REPRESSION PROTEIN NMRA FAMILY MEMBER"/>
    <property type="match status" value="1"/>
</dbReference>
<dbReference type="InterPro" id="IPR036291">
    <property type="entry name" value="NAD(P)-bd_dom_sf"/>
</dbReference>
<comment type="similarity">
    <text evidence="1">Belongs to the NmrA-type oxidoreductase family.</text>
</comment>
<evidence type="ECO:0000313" key="5">
    <source>
        <dbReference type="Proteomes" id="UP000054558"/>
    </source>
</evidence>
<evidence type="ECO:0000313" key="4">
    <source>
        <dbReference type="EMBL" id="GAQ78696.1"/>
    </source>
</evidence>
<dbReference type="OrthoDB" id="2014391at2759"/>
<dbReference type="InterPro" id="IPR051164">
    <property type="entry name" value="NmrA-like_oxidored"/>
</dbReference>
<dbReference type="STRING" id="105231.A0A1Y1HQ18"/>
<evidence type="ECO:0000256" key="1">
    <source>
        <dbReference type="ARBA" id="ARBA00006328"/>
    </source>
</evidence>
<feature type="domain" description="NmrA-like" evidence="3">
    <location>
        <begin position="5"/>
        <end position="288"/>
    </location>
</feature>
<evidence type="ECO:0000259" key="3">
    <source>
        <dbReference type="Pfam" id="PF05368"/>
    </source>
</evidence>
<dbReference type="OMA" id="GYFMTNY"/>
<dbReference type="Pfam" id="PF05368">
    <property type="entry name" value="NmrA"/>
    <property type="match status" value="1"/>
</dbReference>
<name>A0A1Y1HQ18_KLENI</name>
<dbReference type="AlphaFoldDB" id="A0A1Y1HQ18"/>
<dbReference type="CDD" id="cd05251">
    <property type="entry name" value="NmrA_like_SDR_a"/>
    <property type="match status" value="1"/>
</dbReference>
<keyword evidence="5" id="KW-1185">Reference proteome</keyword>
<dbReference type="Proteomes" id="UP000054558">
    <property type="component" value="Unassembled WGS sequence"/>
</dbReference>
<dbReference type="Gene3D" id="3.40.50.720">
    <property type="entry name" value="NAD(P)-binding Rossmann-like Domain"/>
    <property type="match status" value="1"/>
</dbReference>
<dbReference type="EMBL" id="DF236966">
    <property type="protein sequence ID" value="GAQ78696.1"/>
    <property type="molecule type" value="Genomic_DNA"/>
</dbReference>
<keyword evidence="2" id="KW-0521">NADP</keyword>
<protein>
    <recommendedName>
        <fullName evidence="3">NmrA-like domain-containing protein</fullName>
    </recommendedName>
</protein>
<reference evidence="4 5" key="1">
    <citation type="journal article" date="2014" name="Nat. Commun.">
        <title>Klebsormidium flaccidum genome reveals primary factors for plant terrestrial adaptation.</title>
        <authorList>
            <person name="Hori K."/>
            <person name="Maruyama F."/>
            <person name="Fujisawa T."/>
            <person name="Togashi T."/>
            <person name="Yamamoto N."/>
            <person name="Seo M."/>
            <person name="Sato S."/>
            <person name="Yamada T."/>
            <person name="Mori H."/>
            <person name="Tajima N."/>
            <person name="Moriyama T."/>
            <person name="Ikeuchi M."/>
            <person name="Watanabe M."/>
            <person name="Wada H."/>
            <person name="Kobayashi K."/>
            <person name="Saito M."/>
            <person name="Masuda T."/>
            <person name="Sasaki-Sekimoto Y."/>
            <person name="Mashiguchi K."/>
            <person name="Awai K."/>
            <person name="Shimojima M."/>
            <person name="Masuda S."/>
            <person name="Iwai M."/>
            <person name="Nobusawa T."/>
            <person name="Narise T."/>
            <person name="Kondo S."/>
            <person name="Saito H."/>
            <person name="Sato R."/>
            <person name="Murakawa M."/>
            <person name="Ihara Y."/>
            <person name="Oshima-Yamada Y."/>
            <person name="Ohtaka K."/>
            <person name="Satoh M."/>
            <person name="Sonobe K."/>
            <person name="Ishii M."/>
            <person name="Ohtani R."/>
            <person name="Kanamori-Sato M."/>
            <person name="Honoki R."/>
            <person name="Miyazaki D."/>
            <person name="Mochizuki H."/>
            <person name="Umetsu J."/>
            <person name="Higashi K."/>
            <person name="Shibata D."/>
            <person name="Kamiya Y."/>
            <person name="Sato N."/>
            <person name="Nakamura Y."/>
            <person name="Tabata S."/>
            <person name="Ida S."/>
            <person name="Kurokawa K."/>
            <person name="Ohta H."/>
        </authorList>
    </citation>
    <scope>NUCLEOTIDE SEQUENCE [LARGE SCALE GENOMIC DNA]</scope>
    <source>
        <strain evidence="4 5">NIES-2285</strain>
    </source>
</reference>
<dbReference type="InterPro" id="IPR008030">
    <property type="entry name" value="NmrA-like"/>
</dbReference>
<evidence type="ECO:0000256" key="2">
    <source>
        <dbReference type="ARBA" id="ARBA00022857"/>
    </source>
</evidence>
<dbReference type="PANTHER" id="PTHR42748:SF7">
    <property type="entry name" value="NMRA LIKE REDOX SENSOR 1-RELATED"/>
    <property type="match status" value="1"/>
</dbReference>
<sequence length="303" mass="34297">MAEDKPLVTVFGATGSQGTSVVKALMKSGKYRVRGVSRQDPNSEKLKPLRELGAEPFQADQKHKDQVVAACKGAYAVYSVTDFYAIGPHELEYGTTVAEGAKEAGVTHFVWSTLANVEEQSGGKYEVPHFTDKATVDPVVRKQQFKYHTFVIPAWYYQNWSMFPGLVKTRPDGTVAFTVPLDENTRHTGYDVDDTGPAVLNILEHPEEWHDKHVPLAGYHAPIKKWIEDFTKVTGKKAVLERVPDDKAPNEEWAQMFAWFREFSYYGDFDITVGRRAYPGMKDWPEWLRESGWKGETPKSSEE</sequence>
<proteinExistence type="inferred from homology"/>
<organism evidence="4 5">
    <name type="scientific">Klebsormidium nitens</name>
    <name type="common">Green alga</name>
    <name type="synonym">Ulothrix nitens</name>
    <dbReference type="NCBI Taxonomy" id="105231"/>
    <lineage>
        <taxon>Eukaryota</taxon>
        <taxon>Viridiplantae</taxon>
        <taxon>Streptophyta</taxon>
        <taxon>Klebsormidiophyceae</taxon>
        <taxon>Klebsormidiales</taxon>
        <taxon>Klebsormidiaceae</taxon>
        <taxon>Klebsormidium</taxon>
    </lineage>
</organism>
<dbReference type="Gene3D" id="3.90.25.10">
    <property type="entry name" value="UDP-galactose 4-epimerase, domain 1"/>
    <property type="match status" value="1"/>
</dbReference>
<accession>A0A1Y1HQ18</accession>
<dbReference type="SUPFAM" id="SSF51735">
    <property type="entry name" value="NAD(P)-binding Rossmann-fold domains"/>
    <property type="match status" value="1"/>
</dbReference>